<sequence length="291" mass="33213">MNRRALNPSFDIRPLFNVFPVNVEDGDFFLGMIDIETSQGIKLANSQQFNRDSTNQYLLRQGGVARFDERDASEMISYLTDLLRDESAMFMALGHSSLETDIEEIRKHLERINKDLKKDNFPNWFVTVKTTEKSGKIGLKYWVTKADLANNIAFNTKMNRDRANKAFNDEMTVLLTTTQGGQRALQGDEYLPVFRKALLTRGRIVTFEDYKAVCMSELSNKINEVSVKKSFGVGASQDRGLQQTVDVYLTPNPLKPQTPEQWSEHKARLLNILEEQSSGIFPIQIFINGEL</sequence>
<keyword evidence="2" id="KW-1185">Reference proteome</keyword>
<organism evidence="1 2">
    <name type="scientific">Runella rosea</name>
    <dbReference type="NCBI Taxonomy" id="2259595"/>
    <lineage>
        <taxon>Bacteria</taxon>
        <taxon>Pseudomonadati</taxon>
        <taxon>Bacteroidota</taxon>
        <taxon>Cytophagia</taxon>
        <taxon>Cytophagales</taxon>
        <taxon>Spirosomataceae</taxon>
        <taxon>Runella</taxon>
    </lineage>
</organism>
<geneLocation type="plasmid" evidence="1 2">
    <name>unnamed1</name>
</geneLocation>
<gene>
    <name evidence="1" type="ORF">DR864_28590</name>
</gene>
<name>A0A344TT60_9BACT</name>
<proteinExistence type="predicted"/>
<dbReference type="KEGG" id="run:DR864_28590"/>
<dbReference type="AlphaFoldDB" id="A0A344TT60"/>
<evidence type="ECO:0000313" key="2">
    <source>
        <dbReference type="Proteomes" id="UP000251993"/>
    </source>
</evidence>
<dbReference type="EMBL" id="CP030851">
    <property type="protein sequence ID" value="AXE21831.1"/>
    <property type="molecule type" value="Genomic_DNA"/>
</dbReference>
<dbReference type="OrthoDB" id="1090083at2"/>
<evidence type="ECO:0000313" key="1">
    <source>
        <dbReference type="EMBL" id="AXE21831.1"/>
    </source>
</evidence>
<reference evidence="1 2" key="1">
    <citation type="submission" date="2018-07" db="EMBL/GenBank/DDBJ databases">
        <title>Genome sequencing of Runella.</title>
        <authorList>
            <person name="Baek M.-G."/>
            <person name="Yi H."/>
        </authorList>
    </citation>
    <scope>NUCLEOTIDE SEQUENCE [LARGE SCALE GENOMIC DNA]</scope>
    <source>
        <strain evidence="1 2">HYN0085</strain>
        <plasmid evidence="1 2">unnamed1</plasmid>
    </source>
</reference>
<keyword evidence="1" id="KW-0614">Plasmid</keyword>
<dbReference type="Proteomes" id="UP000251993">
    <property type="component" value="Plasmid unnamed1"/>
</dbReference>
<protein>
    <submittedName>
        <fullName evidence="1">Uncharacterized protein</fullName>
    </submittedName>
</protein>
<accession>A0A344TT60</accession>